<comment type="similarity">
    <text evidence="1">Belongs to the adenylyl cyclase class-3 family.</text>
</comment>
<evidence type="ECO:0000313" key="3">
    <source>
        <dbReference type="Proteomes" id="UP000001937"/>
    </source>
</evidence>
<dbReference type="PROSITE" id="PS50125">
    <property type="entry name" value="GUANYLATE_CYCLASE_2"/>
    <property type="match status" value="1"/>
</dbReference>
<accession>Q2JAM3</accession>
<dbReference type="STRING" id="106370.Francci3_2301"/>
<organism evidence="2 3">
    <name type="scientific">Frankia casuarinae (strain DSM 45818 / CECT 9043 / HFP020203 / CcI3)</name>
    <dbReference type="NCBI Taxonomy" id="106370"/>
    <lineage>
        <taxon>Bacteria</taxon>
        <taxon>Bacillati</taxon>
        <taxon>Actinomycetota</taxon>
        <taxon>Actinomycetes</taxon>
        <taxon>Frankiales</taxon>
        <taxon>Frankiaceae</taxon>
        <taxon>Frankia</taxon>
    </lineage>
</organism>
<dbReference type="PANTHER" id="PTHR43081:SF1">
    <property type="entry name" value="ADENYLATE CYCLASE, TERMINAL-DIFFERENTIATION SPECIFIC"/>
    <property type="match status" value="1"/>
</dbReference>
<gene>
    <name evidence="2" type="ordered locus">Francci3_2301</name>
</gene>
<dbReference type="HOGENOM" id="CLU_1370434_0_0_11"/>
<reference evidence="2 3" key="1">
    <citation type="journal article" date="2007" name="Genome Res.">
        <title>Genome characteristics of facultatively symbiotic Frankia sp. strains reflect host range and host plant biogeography.</title>
        <authorList>
            <person name="Normand P."/>
            <person name="Lapierre P."/>
            <person name="Tisa L.S."/>
            <person name="Gogarten J.P."/>
            <person name="Alloisio N."/>
            <person name="Bagnarol E."/>
            <person name="Bassi C.A."/>
            <person name="Berry A.M."/>
            <person name="Bickhart D.M."/>
            <person name="Choisne N."/>
            <person name="Couloux A."/>
            <person name="Cournoyer B."/>
            <person name="Cruveiller S."/>
            <person name="Daubin V."/>
            <person name="Demange N."/>
            <person name="Francino M.P."/>
            <person name="Goltsman E."/>
            <person name="Huang Y."/>
            <person name="Kopp O.R."/>
            <person name="Labarre L."/>
            <person name="Lapidus A."/>
            <person name="Lavire C."/>
            <person name="Marechal J."/>
            <person name="Martinez M."/>
            <person name="Mastronunzio J.E."/>
            <person name="Mullin B.C."/>
            <person name="Niemann J."/>
            <person name="Pujic P."/>
            <person name="Rawnsley T."/>
            <person name="Rouy Z."/>
            <person name="Schenowitz C."/>
            <person name="Sellstedt A."/>
            <person name="Tavares F."/>
            <person name="Tomkins J.P."/>
            <person name="Vallenet D."/>
            <person name="Valverde C."/>
            <person name="Wall L.G."/>
            <person name="Wang Y."/>
            <person name="Medigue C."/>
            <person name="Benson D.R."/>
        </authorList>
    </citation>
    <scope>NUCLEOTIDE SEQUENCE [LARGE SCALE GENOMIC DNA]</scope>
    <source>
        <strain evidence="3">DSM 45818 / CECT 9043 / CcI3</strain>
    </source>
</reference>
<dbReference type="GO" id="GO:0004016">
    <property type="term" value="F:adenylate cyclase activity"/>
    <property type="evidence" value="ECO:0007669"/>
    <property type="project" value="UniProtKB-ARBA"/>
</dbReference>
<protein>
    <submittedName>
        <fullName evidence="2">Adenylate/guanylate cyclase</fullName>
    </submittedName>
</protein>
<dbReference type="Pfam" id="PF00211">
    <property type="entry name" value="Guanylate_cyc"/>
    <property type="match status" value="1"/>
</dbReference>
<dbReference type="InterPro" id="IPR050697">
    <property type="entry name" value="Adenylyl/Guanylyl_Cyclase_3/4"/>
</dbReference>
<dbReference type="CDD" id="cd07302">
    <property type="entry name" value="CHD"/>
    <property type="match status" value="1"/>
</dbReference>
<dbReference type="InterPro" id="IPR029787">
    <property type="entry name" value="Nucleotide_cyclase"/>
</dbReference>
<evidence type="ECO:0000313" key="2">
    <source>
        <dbReference type="EMBL" id="ABD11669.1"/>
    </source>
</evidence>
<dbReference type="Gene3D" id="3.30.70.1230">
    <property type="entry name" value="Nucleotide cyclase"/>
    <property type="match status" value="1"/>
</dbReference>
<evidence type="ECO:0000256" key="1">
    <source>
        <dbReference type="ARBA" id="ARBA00005381"/>
    </source>
</evidence>
<dbReference type="GO" id="GO:0035556">
    <property type="term" value="P:intracellular signal transduction"/>
    <property type="evidence" value="ECO:0007669"/>
    <property type="project" value="InterPro"/>
</dbReference>
<dbReference type="RefSeq" id="WP_011436715.1">
    <property type="nucleotide sequence ID" value="NC_007777.1"/>
</dbReference>
<accession>A0A1X1PS47</accession>
<dbReference type="GO" id="GO:0009190">
    <property type="term" value="P:cyclic nucleotide biosynthetic process"/>
    <property type="evidence" value="ECO:0007669"/>
    <property type="project" value="InterPro"/>
</dbReference>
<dbReference type="EMBL" id="CP000249">
    <property type="protein sequence ID" value="ABD11669.1"/>
    <property type="molecule type" value="Genomic_DNA"/>
</dbReference>
<dbReference type="SUPFAM" id="SSF55073">
    <property type="entry name" value="Nucleotide cyclase"/>
    <property type="match status" value="1"/>
</dbReference>
<dbReference type="PANTHER" id="PTHR43081">
    <property type="entry name" value="ADENYLATE CYCLASE, TERMINAL-DIFFERENTIATION SPECIFIC-RELATED"/>
    <property type="match status" value="1"/>
</dbReference>
<name>A0A1X1PS47_FRACC</name>
<dbReference type="KEGG" id="fra:Francci3_2301"/>
<dbReference type="Proteomes" id="UP000001937">
    <property type="component" value="Chromosome"/>
</dbReference>
<dbReference type="SMART" id="SM00044">
    <property type="entry name" value="CYCc"/>
    <property type="match status" value="1"/>
</dbReference>
<proteinExistence type="inferred from homology"/>
<dbReference type="InterPro" id="IPR001054">
    <property type="entry name" value="A/G_cyclase"/>
</dbReference>
<sequence length="199" mass="21106">MAREDTGDIRQDPERDACITATSMFVGITGTTDIGRGIDPESLQEVLRRAFTLVRTIVSTHGGSVERFIGDAAFAVFGVPEPHVDDALRAVHAALEIRAATEALNTERHHNRDLRLRVRIGINTGEVTVAGGASGDPVNVASRLEHAAPAGEIFIGGTTYHLVRDSVTASEADPLVVQGRPVPLRVHRLIGLAAPSPAA</sequence>
<dbReference type="AlphaFoldDB" id="A0A1X1PS47"/>
<keyword evidence="3" id="KW-1185">Reference proteome</keyword>